<accession>A0ACC2KYK4</accession>
<dbReference type="EMBL" id="CM056814">
    <property type="protein sequence ID" value="KAJ8626208.1"/>
    <property type="molecule type" value="Genomic_DNA"/>
</dbReference>
<dbReference type="Proteomes" id="UP001234297">
    <property type="component" value="Chromosome 6"/>
</dbReference>
<evidence type="ECO:0000313" key="1">
    <source>
        <dbReference type="EMBL" id="KAJ8626208.1"/>
    </source>
</evidence>
<gene>
    <name evidence="1" type="ORF">MRB53_019515</name>
</gene>
<evidence type="ECO:0000313" key="2">
    <source>
        <dbReference type="Proteomes" id="UP001234297"/>
    </source>
</evidence>
<name>A0ACC2KYK4_PERAE</name>
<proteinExistence type="predicted"/>
<sequence length="613" mass="65046">MGPIPTKWRGICQEGVHFNASNCNRKLIGARWFVGGQKDKDPHILDRTDEVESPLDVSGHGTHTASTAAGSLVQNVSFMGVATGVAKGGAPRAHIAVYKVCWNNLGCTTADILGAFDCAISDGVDVISASIANNPPFVASGDGYAMGTFHAVAKGIVVVFSAGNAGPVTQTVDNTAPWILTVAAGTIDRSFPTKFTLGNNATYTGQALYRWENITPFYRLAYGGSCIPGTLDPNLFAGKVVLCFWDQRGIQLADKSVAEARGAGVIFAQPPTNGLASCGSRPCIAVRYVIGTKILHYIRSESFPIVRLSSSDTSIGKVVPTISYFSSRGPSSLSPAILKPDIAAPGSDILAAWSPASSDQPGEYMIKSGTSMAGPHISGIVALLKVVHPDWGPAAIKSALVTTAANIYGGWNIEEESGVRKLANPFDYGGGYVNPNPASDPGLVYDMSGTENALFLCAMGYSSQYISAMINMTFTCPQTSSSSIMLNLNLPSITIPNLRGTIPITRTVTNVGAVDADYSLSADVPRGMSMDIFPEVLSFNATTSKLSFEVNFSVAEQQQIRGFYTFGRLTWSDGFHNVTIPISVRTTHDDDDYGDVSLEGNYNIMTEDVHLPL</sequence>
<protein>
    <submittedName>
        <fullName evidence="1">Uncharacterized protein</fullName>
    </submittedName>
</protein>
<reference evidence="1 2" key="1">
    <citation type="journal article" date="2022" name="Hortic Res">
        <title>A haplotype resolved chromosomal level avocado genome allows analysis of novel avocado genes.</title>
        <authorList>
            <person name="Nath O."/>
            <person name="Fletcher S.J."/>
            <person name="Hayward A."/>
            <person name="Shaw L.M."/>
            <person name="Masouleh A.K."/>
            <person name="Furtado A."/>
            <person name="Henry R.J."/>
            <person name="Mitter N."/>
        </authorList>
    </citation>
    <scope>NUCLEOTIDE SEQUENCE [LARGE SCALE GENOMIC DNA]</scope>
    <source>
        <strain evidence="2">cv. Hass</strain>
    </source>
</reference>
<keyword evidence="2" id="KW-1185">Reference proteome</keyword>
<comment type="caution">
    <text evidence="1">The sequence shown here is derived from an EMBL/GenBank/DDBJ whole genome shotgun (WGS) entry which is preliminary data.</text>
</comment>
<organism evidence="1 2">
    <name type="scientific">Persea americana</name>
    <name type="common">Avocado</name>
    <dbReference type="NCBI Taxonomy" id="3435"/>
    <lineage>
        <taxon>Eukaryota</taxon>
        <taxon>Viridiplantae</taxon>
        <taxon>Streptophyta</taxon>
        <taxon>Embryophyta</taxon>
        <taxon>Tracheophyta</taxon>
        <taxon>Spermatophyta</taxon>
        <taxon>Magnoliopsida</taxon>
        <taxon>Magnoliidae</taxon>
        <taxon>Laurales</taxon>
        <taxon>Lauraceae</taxon>
        <taxon>Persea</taxon>
    </lineage>
</organism>